<evidence type="ECO:0000313" key="2">
    <source>
        <dbReference type="Proteomes" id="UP001482620"/>
    </source>
</evidence>
<keyword evidence="2" id="KW-1185">Reference proteome</keyword>
<dbReference type="EMBL" id="JAHRIQ010004751">
    <property type="protein sequence ID" value="MEQ2222888.1"/>
    <property type="molecule type" value="Genomic_DNA"/>
</dbReference>
<gene>
    <name evidence="1" type="ORF">ILYODFUR_031079</name>
</gene>
<dbReference type="Proteomes" id="UP001482620">
    <property type="component" value="Unassembled WGS sequence"/>
</dbReference>
<accession>A0ABV0SQL7</accession>
<reference evidence="1 2" key="1">
    <citation type="submission" date="2021-06" db="EMBL/GenBank/DDBJ databases">
        <authorList>
            <person name="Palmer J.M."/>
        </authorList>
    </citation>
    <scope>NUCLEOTIDE SEQUENCE [LARGE SCALE GENOMIC DNA]</scope>
    <source>
        <strain evidence="2">if_2019</strain>
        <tissue evidence="1">Muscle</tissue>
    </source>
</reference>
<sequence length="112" mass="12286">MADLLSRSTPDSDSDYVQDPSEPDLILMLHSPLQAAVSPKSLKQHLHGTLHLTNSVSSFGRNGPPESRMILCSFTVQVLVLTFPGPKEHFVCKALSHLLCTYRHFIPAGCCV</sequence>
<evidence type="ECO:0000313" key="1">
    <source>
        <dbReference type="EMBL" id="MEQ2222888.1"/>
    </source>
</evidence>
<organism evidence="1 2">
    <name type="scientific">Ilyodon furcidens</name>
    <name type="common">goldbreast splitfin</name>
    <dbReference type="NCBI Taxonomy" id="33524"/>
    <lineage>
        <taxon>Eukaryota</taxon>
        <taxon>Metazoa</taxon>
        <taxon>Chordata</taxon>
        <taxon>Craniata</taxon>
        <taxon>Vertebrata</taxon>
        <taxon>Euteleostomi</taxon>
        <taxon>Actinopterygii</taxon>
        <taxon>Neopterygii</taxon>
        <taxon>Teleostei</taxon>
        <taxon>Neoteleostei</taxon>
        <taxon>Acanthomorphata</taxon>
        <taxon>Ovalentaria</taxon>
        <taxon>Atherinomorphae</taxon>
        <taxon>Cyprinodontiformes</taxon>
        <taxon>Goodeidae</taxon>
        <taxon>Ilyodon</taxon>
    </lineage>
</organism>
<name>A0ABV0SQL7_9TELE</name>
<protein>
    <submittedName>
        <fullName evidence="1">Uncharacterized protein</fullName>
    </submittedName>
</protein>
<proteinExistence type="predicted"/>
<comment type="caution">
    <text evidence="1">The sequence shown here is derived from an EMBL/GenBank/DDBJ whole genome shotgun (WGS) entry which is preliminary data.</text>
</comment>